<comment type="caution">
    <text evidence="1">The sequence shown here is derived from an EMBL/GenBank/DDBJ whole genome shotgun (WGS) entry which is preliminary data.</text>
</comment>
<protein>
    <submittedName>
        <fullName evidence="1">Uncharacterized protein</fullName>
    </submittedName>
</protein>
<reference evidence="2" key="1">
    <citation type="journal article" date="2023" name="Nat. Plants">
        <title>Single-cell RNA sequencing provides a high-resolution roadmap for understanding the multicellular compartmentation of specialized metabolism.</title>
        <authorList>
            <person name="Sun S."/>
            <person name="Shen X."/>
            <person name="Li Y."/>
            <person name="Li Y."/>
            <person name="Wang S."/>
            <person name="Li R."/>
            <person name="Zhang H."/>
            <person name="Shen G."/>
            <person name="Guo B."/>
            <person name="Wei J."/>
            <person name="Xu J."/>
            <person name="St-Pierre B."/>
            <person name="Chen S."/>
            <person name="Sun C."/>
        </authorList>
    </citation>
    <scope>NUCLEOTIDE SEQUENCE [LARGE SCALE GENOMIC DNA]</scope>
</reference>
<keyword evidence="2" id="KW-1185">Reference proteome</keyword>
<evidence type="ECO:0000313" key="1">
    <source>
        <dbReference type="EMBL" id="KAI5671848.1"/>
    </source>
</evidence>
<proteinExistence type="predicted"/>
<name>A0ACC0BGY4_CATRO</name>
<gene>
    <name evidence="1" type="ORF">M9H77_12212</name>
</gene>
<dbReference type="Proteomes" id="UP001060085">
    <property type="component" value="Linkage Group LG03"/>
</dbReference>
<sequence>MMKIELPVVVAGGTRHPIEIVGLRMVCDNTSRILFTHFEDLVWLSTFDRVIQVSKVYFSRLRALSFADRYIELWRRIVVRCIKELCLELWGLVMKKPVNASNNECLECLSWDPSKHIRTLVHESGELESVDIRGKSSIVDEDEKNEDEEEMVRASKKRVHPVTSTLPAMASIPSWISSSPAAASLVEMSTPPTVASPVETSAPPAAASIPPMTSSSPTTASTPPGTSTPSTAASTPSATLTPFRSCHTRV</sequence>
<organism evidence="1 2">
    <name type="scientific">Catharanthus roseus</name>
    <name type="common">Madagascar periwinkle</name>
    <name type="synonym">Vinca rosea</name>
    <dbReference type="NCBI Taxonomy" id="4058"/>
    <lineage>
        <taxon>Eukaryota</taxon>
        <taxon>Viridiplantae</taxon>
        <taxon>Streptophyta</taxon>
        <taxon>Embryophyta</taxon>
        <taxon>Tracheophyta</taxon>
        <taxon>Spermatophyta</taxon>
        <taxon>Magnoliopsida</taxon>
        <taxon>eudicotyledons</taxon>
        <taxon>Gunneridae</taxon>
        <taxon>Pentapetalae</taxon>
        <taxon>asterids</taxon>
        <taxon>lamiids</taxon>
        <taxon>Gentianales</taxon>
        <taxon>Apocynaceae</taxon>
        <taxon>Rauvolfioideae</taxon>
        <taxon>Vinceae</taxon>
        <taxon>Catharanthinae</taxon>
        <taxon>Catharanthus</taxon>
    </lineage>
</organism>
<dbReference type="EMBL" id="CM044703">
    <property type="protein sequence ID" value="KAI5671848.1"/>
    <property type="molecule type" value="Genomic_DNA"/>
</dbReference>
<accession>A0ACC0BGY4</accession>
<evidence type="ECO:0000313" key="2">
    <source>
        <dbReference type="Proteomes" id="UP001060085"/>
    </source>
</evidence>